<dbReference type="Gene3D" id="1.25.40.20">
    <property type="entry name" value="Ankyrin repeat-containing domain"/>
    <property type="match status" value="2"/>
</dbReference>
<evidence type="ECO:0000313" key="7">
    <source>
        <dbReference type="Proteomes" id="UP001158576"/>
    </source>
</evidence>
<feature type="coiled-coil region" evidence="4">
    <location>
        <begin position="1573"/>
        <end position="1625"/>
    </location>
</feature>
<feature type="coiled-coil region" evidence="4">
    <location>
        <begin position="739"/>
        <end position="801"/>
    </location>
</feature>
<evidence type="ECO:0000313" key="6">
    <source>
        <dbReference type="EMBL" id="CAG5077577.1"/>
    </source>
</evidence>
<evidence type="ECO:0000256" key="1">
    <source>
        <dbReference type="ARBA" id="ARBA00022737"/>
    </source>
</evidence>
<feature type="compositionally biased region" description="Low complexity" evidence="5">
    <location>
        <begin position="1774"/>
        <end position="1785"/>
    </location>
</feature>
<dbReference type="SUPFAM" id="SSF48403">
    <property type="entry name" value="Ankyrin repeat"/>
    <property type="match status" value="2"/>
</dbReference>
<feature type="repeat" description="ANK" evidence="3">
    <location>
        <begin position="346"/>
        <end position="378"/>
    </location>
</feature>
<dbReference type="PROSITE" id="PS50088">
    <property type="entry name" value="ANK_REPEAT"/>
    <property type="match status" value="2"/>
</dbReference>
<keyword evidence="2 3" id="KW-0040">ANK repeat</keyword>
<protein>
    <submittedName>
        <fullName evidence="6">Oidioi.mRNA.OKI2018_I69.PAR.g8759.t1.cds</fullName>
    </submittedName>
</protein>
<reference evidence="6 7" key="1">
    <citation type="submission" date="2021-04" db="EMBL/GenBank/DDBJ databases">
        <authorList>
            <person name="Bliznina A."/>
        </authorList>
    </citation>
    <scope>NUCLEOTIDE SEQUENCE [LARGE SCALE GENOMIC DNA]</scope>
</reference>
<organism evidence="6 7">
    <name type="scientific">Oikopleura dioica</name>
    <name type="common">Tunicate</name>
    <dbReference type="NCBI Taxonomy" id="34765"/>
    <lineage>
        <taxon>Eukaryota</taxon>
        <taxon>Metazoa</taxon>
        <taxon>Chordata</taxon>
        <taxon>Tunicata</taxon>
        <taxon>Appendicularia</taxon>
        <taxon>Copelata</taxon>
        <taxon>Oikopleuridae</taxon>
        <taxon>Oikopleura</taxon>
    </lineage>
</organism>
<feature type="coiled-coil region" evidence="4">
    <location>
        <begin position="1154"/>
        <end position="1199"/>
    </location>
</feature>
<keyword evidence="4" id="KW-0175">Coiled coil</keyword>
<feature type="coiled-coil region" evidence="4">
    <location>
        <begin position="1300"/>
        <end position="1478"/>
    </location>
</feature>
<accession>A0ABN7RHE9</accession>
<evidence type="ECO:0000256" key="2">
    <source>
        <dbReference type="ARBA" id="ARBA00023043"/>
    </source>
</evidence>
<dbReference type="PANTHER" id="PTHR24193:SF121">
    <property type="entry name" value="ADA2A-CONTAINING COMPLEX COMPONENT 3, ISOFORM D"/>
    <property type="match status" value="1"/>
</dbReference>
<gene>
    <name evidence="6" type="ORF">OKIOD_LOCUS317</name>
</gene>
<dbReference type="Pfam" id="PF00023">
    <property type="entry name" value="Ank"/>
    <property type="match status" value="1"/>
</dbReference>
<dbReference type="PANTHER" id="PTHR24193">
    <property type="entry name" value="ANKYRIN REPEAT PROTEIN"/>
    <property type="match status" value="1"/>
</dbReference>
<feature type="region of interest" description="Disordered" evidence="5">
    <location>
        <begin position="651"/>
        <end position="674"/>
    </location>
</feature>
<dbReference type="PROSITE" id="PS50297">
    <property type="entry name" value="ANK_REP_REGION"/>
    <property type="match status" value="2"/>
</dbReference>
<dbReference type="InterPro" id="IPR002110">
    <property type="entry name" value="Ankyrin_rpt"/>
</dbReference>
<proteinExistence type="predicted"/>
<feature type="coiled-coil region" evidence="4">
    <location>
        <begin position="595"/>
        <end position="650"/>
    </location>
</feature>
<dbReference type="Proteomes" id="UP001158576">
    <property type="component" value="Chromosome PAR"/>
</dbReference>
<feature type="coiled-coil region" evidence="4">
    <location>
        <begin position="677"/>
        <end position="704"/>
    </location>
</feature>
<feature type="coiled-coil region" evidence="4">
    <location>
        <begin position="968"/>
        <end position="996"/>
    </location>
</feature>
<dbReference type="EMBL" id="OU015568">
    <property type="protein sequence ID" value="CAG5077577.1"/>
    <property type="molecule type" value="Genomic_DNA"/>
</dbReference>
<evidence type="ECO:0000256" key="4">
    <source>
        <dbReference type="SAM" id="Coils"/>
    </source>
</evidence>
<keyword evidence="7" id="KW-1185">Reference proteome</keyword>
<keyword evidence="1" id="KW-0677">Repeat</keyword>
<dbReference type="SMART" id="SM00248">
    <property type="entry name" value="ANK"/>
    <property type="match status" value="6"/>
</dbReference>
<evidence type="ECO:0000256" key="3">
    <source>
        <dbReference type="PROSITE-ProRule" id="PRU00023"/>
    </source>
</evidence>
<name>A0ABN7RHE9_OIKDI</name>
<dbReference type="InterPro" id="IPR050663">
    <property type="entry name" value="Ankyrin-SOCS_Box"/>
</dbReference>
<dbReference type="InterPro" id="IPR036770">
    <property type="entry name" value="Ankyrin_rpt-contain_sf"/>
</dbReference>
<evidence type="ECO:0000256" key="5">
    <source>
        <dbReference type="SAM" id="MobiDB-lite"/>
    </source>
</evidence>
<feature type="region of interest" description="Disordered" evidence="5">
    <location>
        <begin position="1761"/>
        <end position="1785"/>
    </location>
</feature>
<sequence>MSKKDIATKQLFEVVKNNKSDEVANVLKNPDVDVKAFRHGRTALHYAAMRGDLRIIEQLISAGANVNAKSEKDFNESIVHCAAVHPFPLKVFEVLEKHGANFLVQDSEGANPLHLLVGFDSVFNKYAKATSWENLKPAIEFLVKKGMDPAEKGCSSGTSAIEAANLSKKLSDSVKQEVVDFMRQASSSFEAKWLQSKLPKPTQPREQIFQIVQQADPLPILQTYLRDHDISQAVNEKLENPLHCLFRPESNCKEIRKIGETLGLLLNADVSPSDKNLWGRTTMDYIQHYSQIGDEMKKQIIEQLVRDKELGDKLLQAAAKNDTKQLRILLDRKSRTGTARANYHKNGRRAIHMIALNGSATSLELLLSKGARPDRVAFGDYSETPVHCACINPKPRVMLEALERYGANMKVLDAAGNSALDILVGGETCFEMETKCLEKEDLLQAIEFLMENGVTPKDDLVIDKEERMSRETREHVKELINRRKSQQWMARIDSEIKEIRDTRSIIQTKVLTIEAVLEDHNLDFSSPAANSTPKKPTQNGLAASINTEDLKKQVQEEIQKVREEFKQQSGGGGNIKNDDFNQLLLKTETAKIENFNAIEEIKEKLISEVKMLREDLFTCQRGLEEERERLDEEKMSRLELEGEISELKRQVKSGAISSDEKKNNQSGLENVGEDSALEEVLPQLDELQEKLIMLEDKVEHVTKFGATDAPMDAIIELTAKLKQEFQEFKSDTEEVKHVLEKIKNNSSSVELRVSTLEESSKSKQEVLDRIVGIVEKNEAQCESQSSKLQLLEDTIRKTREEIASGAGGSTAGGNTSMSSDPELMKKLDEKIDQVKSISCSLIEASSEKAAEELMTVQENLHEMIMAVEEKVMDASFNASQSPSAAQADTMSLGGGVSSELLNQQLAEVRVDKDMIIQRLNVAETARFELQKGVDAMRERVAQHKDHSDAIFDYQKKEISDLRIEFEGFREHENTKRQVTEEKEAKVDEQLKNLTSESSKFHSELCEVQEKDENTKKSISKLSEKISSIDEEVIKLADDRNHNVASLEALKNSILELEKLMSEQMSADIEQSQKTEIKLSELLQFQQTAAPNLQLLTEDREKTQIAIESIQASVKALTDAVNNDAQLDTISAAVLELSDKLAKQGERIVGQDKTIAVAEHRIKQTSTEIDDKMEKYSNVIDEVKDSSTKLLEEIAEIRANLSSSEDSQKSLLDEYAEKLQAEILASKDFLVKKQNTETKEIAKQIFKMDKDFKIAAEVGKTNEESIANLRGKVELVKDAEDNIKKSILLVEEKITGDTARMNQLESSISSLKTQLNAQQTAALDGESVAQQVAQERDRIAAELERAQKAQAELISEREQTKRALKSLEEKLEAQEKKMEKMDDFVSDTKVQKIVGDGLSEEAEKASKMAENLIQREESTKSELEAKIKKLSQEIDSTQSKLQKDVEMLIESKSKAQRGLDDLKFELEQKMLEIKESQSNQQNQGGMSLKDELGGVAGKTDIVKQVENAEKLAKIEAELIRLKGEVQLANTKTQQATQRSTSIENDLSDLLVAKDKTTMKINAAETETIELRGKFEAMERLNQSQASKIERLEKQLRATNEDLASMVTTLEEKTLQLNKERRENEANVNYMERMKVDLEMKMEAREDELRRAFFGEIQKALLEHDTSQGERLIQIERQLERQNNEFMMVQQMNDANNMQHEEARRQAMKAVKAKLDEIQRKSRGQMAVVNELALGVQELQELQERNVRGGLSHKLGDAVAGLFSNDRPGSPTGSVRSTSTTATWWRR</sequence>
<feature type="repeat" description="ANK" evidence="3">
    <location>
        <begin position="39"/>
        <end position="71"/>
    </location>
</feature>